<proteinExistence type="predicted"/>
<dbReference type="Proteomes" id="UP000199533">
    <property type="component" value="Unassembled WGS sequence"/>
</dbReference>
<dbReference type="AlphaFoldDB" id="A0A1I4C5H8"/>
<gene>
    <name evidence="1" type="ORF">SAMN05216302_101477</name>
</gene>
<accession>A0A1I4C5H8</accession>
<dbReference type="EMBL" id="FOSP01000014">
    <property type="protein sequence ID" value="SFK75559.1"/>
    <property type="molecule type" value="Genomic_DNA"/>
</dbReference>
<protein>
    <submittedName>
        <fullName evidence="1">Uncharacterized protein</fullName>
    </submittedName>
</protein>
<reference evidence="2" key="1">
    <citation type="submission" date="2016-10" db="EMBL/GenBank/DDBJ databases">
        <authorList>
            <person name="Varghese N."/>
            <person name="Submissions S."/>
        </authorList>
    </citation>
    <scope>NUCLEOTIDE SEQUENCE [LARGE SCALE GENOMIC DNA]</scope>
    <source>
        <strain evidence="2">Nm69</strain>
    </source>
</reference>
<evidence type="ECO:0000313" key="2">
    <source>
        <dbReference type="Proteomes" id="UP000199533"/>
    </source>
</evidence>
<organism evidence="1 2">
    <name type="scientific">Nitrosomonas aestuarii</name>
    <dbReference type="NCBI Taxonomy" id="52441"/>
    <lineage>
        <taxon>Bacteria</taxon>
        <taxon>Pseudomonadati</taxon>
        <taxon>Pseudomonadota</taxon>
        <taxon>Betaproteobacteria</taxon>
        <taxon>Nitrosomonadales</taxon>
        <taxon>Nitrosomonadaceae</taxon>
        <taxon>Nitrosomonas</taxon>
    </lineage>
</organism>
<dbReference type="RefSeq" id="WP_090699772.1">
    <property type="nucleotide sequence ID" value="NZ_FOSP01000014.1"/>
</dbReference>
<dbReference type="STRING" id="52441.SAMN05216302_101477"/>
<keyword evidence="2" id="KW-1185">Reference proteome</keyword>
<name>A0A1I4C5H8_9PROT</name>
<sequence>MIIGNIDVDKEIAEAKQRIHDQIDGVIRFKKKAATINIKFNHPIYGLLHPTMVIDHSFYDDGYMYFRFSTLVKVK</sequence>
<evidence type="ECO:0000313" key="1">
    <source>
        <dbReference type="EMBL" id="SFK75559.1"/>
    </source>
</evidence>